<organism evidence="7 8">
    <name type="scientific">Bombilactobacillus bombi</name>
    <dbReference type="NCBI Taxonomy" id="1303590"/>
    <lineage>
        <taxon>Bacteria</taxon>
        <taxon>Bacillati</taxon>
        <taxon>Bacillota</taxon>
        <taxon>Bacilli</taxon>
        <taxon>Lactobacillales</taxon>
        <taxon>Lactobacillaceae</taxon>
        <taxon>Bombilactobacillus</taxon>
    </lineage>
</organism>
<dbReference type="CDD" id="cd16332">
    <property type="entry name" value="Prp-like"/>
    <property type="match status" value="1"/>
</dbReference>
<dbReference type="Proteomes" id="UP000284109">
    <property type="component" value="Unassembled WGS sequence"/>
</dbReference>
<evidence type="ECO:0000256" key="2">
    <source>
        <dbReference type="ARBA" id="ARBA00022670"/>
    </source>
</evidence>
<evidence type="ECO:0000256" key="1">
    <source>
        <dbReference type="ARBA" id="ARBA00022517"/>
    </source>
</evidence>
<keyword evidence="8" id="KW-1185">Reference proteome</keyword>
<gene>
    <name evidence="7" type="ORF">DS831_05535</name>
</gene>
<dbReference type="InterPro" id="IPR007422">
    <property type="entry name" value="Peptidase_Prp"/>
</dbReference>
<comment type="caution">
    <text evidence="7">The sequence shown here is derived from an EMBL/GenBank/DDBJ whole genome shotgun (WGS) entry which is preliminary data.</text>
</comment>
<dbReference type="GO" id="GO:0008234">
    <property type="term" value="F:cysteine-type peptidase activity"/>
    <property type="evidence" value="ECO:0007669"/>
    <property type="project" value="UniProtKB-KW"/>
</dbReference>
<sequence length="116" mass="12397">MIKAVFKCNPQGNISSFKITGHAQSGPYGQDIVCSAVSAVSIGTINSLQDVAGVQPQVQMNNEMGGYLECQVNYADIKEHDQVVAAVTLMDSCYQISTSIAANYSDFIKITLDKSA</sequence>
<dbReference type="EMBL" id="QOCR01000004">
    <property type="protein sequence ID" value="RHW49624.1"/>
    <property type="molecule type" value="Genomic_DNA"/>
</dbReference>
<dbReference type="AlphaFoldDB" id="A0A417ZED5"/>
<keyword evidence="3" id="KW-0378">Hydrolase</keyword>
<dbReference type="OrthoDB" id="48998at2"/>
<dbReference type="RefSeq" id="WP_118901165.1">
    <property type="nucleotide sequence ID" value="NZ_QOCR01000004.1"/>
</dbReference>
<dbReference type="PANTHER" id="PTHR39178:SF1">
    <property type="entry name" value="RIBOSOMAL-PROCESSING CYSTEINE PROTEASE PRP"/>
    <property type="match status" value="1"/>
</dbReference>
<evidence type="ECO:0000256" key="4">
    <source>
        <dbReference type="ARBA" id="ARBA00022807"/>
    </source>
</evidence>
<dbReference type="PANTHER" id="PTHR39178">
    <property type="entry name" value="HYPOTHETICAL RIBOSOME-ASSOCIATED PROTEIN"/>
    <property type="match status" value="1"/>
</dbReference>
<evidence type="ECO:0000256" key="5">
    <source>
        <dbReference type="ARBA" id="ARBA00044503"/>
    </source>
</evidence>
<evidence type="ECO:0000256" key="6">
    <source>
        <dbReference type="ARBA" id="ARBA00044538"/>
    </source>
</evidence>
<keyword evidence="4" id="KW-0788">Thiol protease</keyword>
<dbReference type="Gene3D" id="3.30.70.1490">
    <property type="entry name" value="Cysteine protease Prp"/>
    <property type="match status" value="1"/>
</dbReference>
<dbReference type="SUPFAM" id="SSF118010">
    <property type="entry name" value="TM1457-like"/>
    <property type="match status" value="1"/>
</dbReference>
<evidence type="ECO:0000313" key="7">
    <source>
        <dbReference type="EMBL" id="RHW49624.1"/>
    </source>
</evidence>
<dbReference type="GO" id="GO:0042254">
    <property type="term" value="P:ribosome biogenesis"/>
    <property type="evidence" value="ECO:0007669"/>
    <property type="project" value="UniProtKB-KW"/>
</dbReference>
<evidence type="ECO:0000313" key="8">
    <source>
        <dbReference type="Proteomes" id="UP000284109"/>
    </source>
</evidence>
<proteinExistence type="inferred from homology"/>
<keyword evidence="2 7" id="KW-0645">Protease</keyword>
<accession>A0A417ZED5</accession>
<evidence type="ECO:0000256" key="3">
    <source>
        <dbReference type="ARBA" id="ARBA00022801"/>
    </source>
</evidence>
<dbReference type="GO" id="GO:0006508">
    <property type="term" value="P:proteolysis"/>
    <property type="evidence" value="ECO:0007669"/>
    <property type="project" value="UniProtKB-KW"/>
</dbReference>
<comment type="similarity">
    <text evidence="5">Belongs to the Prp family.</text>
</comment>
<protein>
    <recommendedName>
        <fullName evidence="6">Ribosomal processing cysteine protease Prp</fullName>
    </recommendedName>
</protein>
<keyword evidence="1" id="KW-0690">Ribosome biogenesis</keyword>
<dbReference type="InterPro" id="IPR036764">
    <property type="entry name" value="Peptidase_Prp_sf"/>
</dbReference>
<name>A0A417ZED5_9LACO</name>
<dbReference type="Pfam" id="PF04327">
    <property type="entry name" value="Peptidase_Prp"/>
    <property type="match status" value="1"/>
</dbReference>
<reference evidence="7 8" key="1">
    <citation type="submission" date="2018-07" db="EMBL/GenBank/DDBJ databases">
        <title>Genome sequences of six Lactobacillus spp. isolated from bumble bee guts.</title>
        <authorList>
            <person name="Motta E.V.S."/>
            <person name="Moran N.A."/>
        </authorList>
    </citation>
    <scope>NUCLEOTIDE SEQUENCE [LARGE SCALE GENOMIC DNA]</scope>
    <source>
        <strain evidence="7 8">BI-1.1</strain>
    </source>
</reference>